<proteinExistence type="predicted"/>
<protein>
    <submittedName>
        <fullName evidence="2">Uncharacterized protein</fullName>
    </submittedName>
</protein>
<dbReference type="GeneID" id="29118933"/>
<evidence type="ECO:0000256" key="1">
    <source>
        <dbReference type="SAM" id="Phobius"/>
    </source>
</evidence>
<sequence>MQLVLIICCTTPTPCAMNVSLSAATSLCSRAAAWHLTSRDARASRLCIGTVDTLICIIVYSFMLSLLNSTKIAYRQVFKTIFLDSTAVPHKAETRPSWPRPGQR</sequence>
<keyword evidence="1" id="KW-1133">Transmembrane helix</keyword>
<dbReference type="Proteomes" id="UP000077248">
    <property type="component" value="Unassembled WGS sequence"/>
</dbReference>
<dbReference type="VEuPathDB" id="FungiDB:CC77DRAFT_834220"/>
<name>A0A177DSJ4_ALTAL</name>
<dbReference type="KEGG" id="aalt:CC77DRAFT_834220"/>
<gene>
    <name evidence="2" type="ORF">CC77DRAFT_834220</name>
</gene>
<dbReference type="RefSeq" id="XP_018387120.1">
    <property type="nucleotide sequence ID" value="XM_018533339.1"/>
</dbReference>
<reference evidence="2 3" key="1">
    <citation type="submission" date="2016-05" db="EMBL/GenBank/DDBJ databases">
        <title>Comparative analysis of secretome profiles of manganese(II)-oxidizing ascomycete fungi.</title>
        <authorList>
            <consortium name="DOE Joint Genome Institute"/>
            <person name="Zeiner C.A."/>
            <person name="Purvine S.O."/>
            <person name="Zink E.M."/>
            <person name="Wu S."/>
            <person name="Pasa-Tolic L."/>
            <person name="Chaput D.L."/>
            <person name="Haridas S."/>
            <person name="Grigoriev I.V."/>
            <person name="Santelli C.M."/>
            <person name="Hansel C.M."/>
        </authorList>
    </citation>
    <scope>NUCLEOTIDE SEQUENCE [LARGE SCALE GENOMIC DNA]</scope>
    <source>
        <strain evidence="2 3">SRC1lrK2f</strain>
    </source>
</reference>
<evidence type="ECO:0000313" key="3">
    <source>
        <dbReference type="Proteomes" id="UP000077248"/>
    </source>
</evidence>
<organism evidence="2 3">
    <name type="scientific">Alternaria alternata</name>
    <name type="common">Alternaria rot fungus</name>
    <name type="synonym">Torula alternata</name>
    <dbReference type="NCBI Taxonomy" id="5599"/>
    <lineage>
        <taxon>Eukaryota</taxon>
        <taxon>Fungi</taxon>
        <taxon>Dikarya</taxon>
        <taxon>Ascomycota</taxon>
        <taxon>Pezizomycotina</taxon>
        <taxon>Dothideomycetes</taxon>
        <taxon>Pleosporomycetidae</taxon>
        <taxon>Pleosporales</taxon>
        <taxon>Pleosporineae</taxon>
        <taxon>Pleosporaceae</taxon>
        <taxon>Alternaria</taxon>
        <taxon>Alternaria sect. Alternaria</taxon>
        <taxon>Alternaria alternata complex</taxon>
    </lineage>
</organism>
<keyword evidence="1" id="KW-0812">Transmembrane</keyword>
<keyword evidence="1" id="KW-0472">Membrane</keyword>
<feature type="transmembrane region" description="Helical" evidence="1">
    <location>
        <begin position="43"/>
        <end position="67"/>
    </location>
</feature>
<dbReference type="EMBL" id="KV441476">
    <property type="protein sequence ID" value="OAG21699.1"/>
    <property type="molecule type" value="Genomic_DNA"/>
</dbReference>
<evidence type="ECO:0000313" key="2">
    <source>
        <dbReference type="EMBL" id="OAG21699.1"/>
    </source>
</evidence>
<dbReference type="AlphaFoldDB" id="A0A177DSJ4"/>
<keyword evidence="3" id="KW-1185">Reference proteome</keyword>
<accession>A0A177DSJ4</accession>